<evidence type="ECO:0000256" key="2">
    <source>
        <dbReference type="SAM" id="SignalP"/>
    </source>
</evidence>
<name>A0A5K3EEU1_MESCO</name>
<dbReference type="Gene3D" id="2.20.100.10">
    <property type="entry name" value="Thrombospondin type-1 (TSP1) repeat"/>
    <property type="match status" value="1"/>
</dbReference>
<dbReference type="Gene3D" id="2.10.25.10">
    <property type="entry name" value="Laminin"/>
    <property type="match status" value="1"/>
</dbReference>
<dbReference type="AlphaFoldDB" id="A0A5K3EEU1"/>
<reference evidence="5" key="1">
    <citation type="submission" date="2019-11" db="UniProtKB">
        <authorList>
            <consortium name="WormBaseParasite"/>
        </authorList>
    </citation>
    <scope>IDENTIFICATION</scope>
</reference>
<organism evidence="5">
    <name type="scientific">Mesocestoides corti</name>
    <name type="common">Flatworm</name>
    <dbReference type="NCBI Taxonomy" id="53468"/>
    <lineage>
        <taxon>Eukaryota</taxon>
        <taxon>Metazoa</taxon>
        <taxon>Spiralia</taxon>
        <taxon>Lophotrochozoa</taxon>
        <taxon>Platyhelminthes</taxon>
        <taxon>Cestoda</taxon>
        <taxon>Eucestoda</taxon>
        <taxon>Cyclophyllidea</taxon>
        <taxon>Mesocestoididae</taxon>
        <taxon>Mesocestoides</taxon>
    </lineage>
</organism>
<dbReference type="InterPro" id="IPR000884">
    <property type="entry name" value="TSP1_rpt"/>
</dbReference>
<feature type="signal peptide" evidence="2">
    <location>
        <begin position="1"/>
        <end position="17"/>
    </location>
</feature>
<dbReference type="WBParaSite" id="MCU_000012-RA">
    <property type="protein sequence ID" value="MCU_000012-RA"/>
    <property type="gene ID" value="MCU_000012"/>
</dbReference>
<feature type="domain" description="EGF-like" evidence="3">
    <location>
        <begin position="254"/>
        <end position="265"/>
    </location>
</feature>
<dbReference type="PROSITE" id="PS50092">
    <property type="entry name" value="TSP1"/>
    <property type="match status" value="1"/>
</dbReference>
<keyword evidence="1" id="KW-0812">Transmembrane</keyword>
<dbReference type="InterPro" id="IPR036383">
    <property type="entry name" value="TSP1_rpt_sf"/>
</dbReference>
<proteinExistence type="predicted"/>
<feature type="transmembrane region" description="Helical" evidence="1">
    <location>
        <begin position="453"/>
        <end position="476"/>
    </location>
</feature>
<dbReference type="InterPro" id="IPR000742">
    <property type="entry name" value="EGF"/>
</dbReference>
<dbReference type="SUPFAM" id="SSF82895">
    <property type="entry name" value="TSP-1 type 1 repeat"/>
    <property type="match status" value="1"/>
</dbReference>
<evidence type="ECO:0000259" key="3">
    <source>
        <dbReference type="PROSITE" id="PS00022"/>
    </source>
</evidence>
<feature type="chain" id="PRO_5024297230" evidence="2">
    <location>
        <begin position="18"/>
        <end position="497"/>
    </location>
</feature>
<keyword evidence="1" id="KW-1133">Transmembrane helix</keyword>
<keyword evidence="2" id="KW-0732">Signal</keyword>
<sequence>MHPLVVFAAFILQVAGAFSPYVCPQELADGVPFELYGGPLYPVAAIHAYYGQVETPFWTNVSGSWTHELLSAVTNTDVGRCLVENLTSCSSKMRETFGNSLGKLFPYFYRPLISNHLMNEVDQEKWSKEPLDDFSNKDLVLIRRTLLIQCMYWCHLMLGLPPTRRPRMLEMCPNPCNQAEICSGTGEVPGTCQLNGEGFFKHQYRCDCKPGFIWSSTLRCCLPDNPCERKNEPVCFPDGTLSCSYDSELNEISCFCKPEYMGNNCSISANACEELIRNPLLPNGGQLAVGNRACNINNDGNLCVPSLDPDLGPTYTCVCASGRWTGDINLRYDNCLKKVTKCDQIICIKGECVDSRDGTEAVCVCKEGYDSPMCATWTGVWSLWSPWGRCTPSCGLERWAIRTRRCLVAEKFPNSEHLDCNGSSIEFFPCEPHACATGEANTLAQYFGIREHAVQAVLVLAAVTAASLVLCWRLFLRATFASLIRKLLLKVRRNKRQ</sequence>
<dbReference type="PROSITE" id="PS00022">
    <property type="entry name" value="EGF_1"/>
    <property type="match status" value="1"/>
</dbReference>
<accession>A0A5K3EEU1</accession>
<dbReference type="SMART" id="SM00181">
    <property type="entry name" value="EGF"/>
    <property type="match status" value="3"/>
</dbReference>
<dbReference type="PROSITE" id="PS01186">
    <property type="entry name" value="EGF_2"/>
    <property type="match status" value="1"/>
</dbReference>
<evidence type="ECO:0000313" key="5">
    <source>
        <dbReference type="WBParaSite" id="MCU_000012-RA"/>
    </source>
</evidence>
<dbReference type="Pfam" id="PF00090">
    <property type="entry name" value="TSP_1"/>
    <property type="match status" value="1"/>
</dbReference>
<dbReference type="SMART" id="SM00209">
    <property type="entry name" value="TSP1"/>
    <property type="match status" value="1"/>
</dbReference>
<feature type="domain" description="EGF-like" evidence="4">
    <location>
        <begin position="363"/>
        <end position="374"/>
    </location>
</feature>
<protein>
    <submittedName>
        <fullName evidence="5">EGF-like domain-containing protein</fullName>
    </submittedName>
</protein>
<evidence type="ECO:0000259" key="4">
    <source>
        <dbReference type="PROSITE" id="PS01186"/>
    </source>
</evidence>
<evidence type="ECO:0000256" key="1">
    <source>
        <dbReference type="SAM" id="Phobius"/>
    </source>
</evidence>
<keyword evidence="1" id="KW-0472">Membrane</keyword>